<dbReference type="PANTHER" id="PTHR43596">
    <property type="entry name" value="ADP,ATP CARRIER PROTEIN"/>
    <property type="match status" value="1"/>
</dbReference>
<comment type="caution">
    <text evidence="9">The sequence shown here is derived from an EMBL/GenBank/DDBJ whole genome shotgun (WGS) entry which is preliminary data.</text>
</comment>
<keyword evidence="3 8" id="KW-0812">Transmembrane</keyword>
<evidence type="ECO:0000256" key="8">
    <source>
        <dbReference type="RuleBase" id="RU363121"/>
    </source>
</evidence>
<gene>
    <name evidence="9" type="ORF">FKR84_05990</name>
</gene>
<feature type="transmembrane region" description="Helical" evidence="8">
    <location>
        <begin position="53"/>
        <end position="72"/>
    </location>
</feature>
<evidence type="ECO:0000256" key="4">
    <source>
        <dbReference type="ARBA" id="ARBA00022741"/>
    </source>
</evidence>
<evidence type="ECO:0000256" key="2">
    <source>
        <dbReference type="ARBA" id="ARBA00022448"/>
    </source>
</evidence>
<dbReference type="Proteomes" id="UP000317169">
    <property type="component" value="Unassembled WGS sequence"/>
</dbReference>
<dbReference type="OrthoDB" id="1132709at2"/>
<keyword evidence="10" id="KW-1185">Reference proteome</keyword>
<protein>
    <recommendedName>
        <fullName evidence="8">ADP,ATP carrier protein</fullName>
    </recommendedName>
</protein>
<dbReference type="GO" id="GO:0005524">
    <property type="term" value="F:ATP binding"/>
    <property type="evidence" value="ECO:0007669"/>
    <property type="project" value="UniProtKB-KW"/>
</dbReference>
<dbReference type="InterPro" id="IPR016024">
    <property type="entry name" value="ARM-type_fold"/>
</dbReference>
<dbReference type="PANTHER" id="PTHR43596:SF1">
    <property type="entry name" value="ADP,ATP CARRIER PROTEIN"/>
    <property type="match status" value="1"/>
</dbReference>
<dbReference type="GO" id="GO:0005471">
    <property type="term" value="F:ATP:ADP antiporter activity"/>
    <property type="evidence" value="ECO:0007669"/>
    <property type="project" value="InterPro"/>
</dbReference>
<keyword evidence="5 8" id="KW-0067">ATP-binding</keyword>
<feature type="transmembrane region" description="Helical" evidence="8">
    <location>
        <begin position="361"/>
        <end position="380"/>
    </location>
</feature>
<evidence type="ECO:0000256" key="5">
    <source>
        <dbReference type="ARBA" id="ARBA00022840"/>
    </source>
</evidence>
<dbReference type="InterPro" id="IPR036259">
    <property type="entry name" value="MFS_trans_sf"/>
</dbReference>
<dbReference type="Gene3D" id="1.20.1250.20">
    <property type="entry name" value="MFS general substrate transporter like domains"/>
    <property type="match status" value="1"/>
</dbReference>
<sequence length="934" mass="105746">MLKKFIQNTFDIRNRELPVSLFMQLYIFLIITTLLIVKPTVNALFLSELTSKSLPYAYLMVALVAVVSSFFYNKALGYFSLKKVISFTLVFSAAVFLSLYLLLNLQYFNTGILYFYYVWVALFALLATSQFWVLANYVYNIRQAKRLFGFIGAGGILGGIAGGYLTNLLAPVIGTANLMIIASILLLGCIPILHFIWKNRVNPSKNIDDASSTPTATTPAFKLILKYRHLSYIAGIIGMGVVVAKLVDYQFSDMASQYYPNSNNLASFFGFWFSTFNLVSLLLQLFLTRKIVGVWGVASTLLILPLSIGLAAMLFLVFPELWVVILIKGLDGSLKQSVNKAASELLVLPVSEEIKNKTKSFIDVVVDSLATGLAGALLIFVIQTFNFSAREVSVLIIILLAAWLFFIYKVRGTYFESFRENLMHFTQTHNLHNKNKSSKRVLTKKTIIGVLENGNTSELLFILKRLDKIQDKRIRDLVIGLLSHPSEKVKTAAIKSLYFLDKGAAVKKVQQLIHFKEDEVVLAAMEYLLAHTNLNELRIFDAYLNHKDEYISGAALLCLAKEAQENEVLAKRYNLKLRLDMQIKELSLPEEMHRDATTIQLLLSIGYAGYLRYFSFISAHFNNKNPEVVKAAIKAAGISAHPMFFKELLNFVKQAEFRSYAIDAITNYRASVIALLVNAVNKPEGSFTVKENIPEILADLNSPKATTALIKLLKNKNLTIRLKAAKALYQLKEKNPKLKFQKRKIVRLILTECNLYYQALSAMYLQKKITKSLDAKNLEDKETEELTARNSLIEILEEHLEYALEQIFTLLGMRYPQKDIEIAYKGIKSEQEEVRANALEFLDNLLQKDLRQTLLPLVEHVNIGQLEPLQKTSPTEYECFKNLLSGQDLQVKLAVLNLIQQTQAKEFKPLLKGLDKHSNKKIRRFARKAKLAVK</sequence>
<dbReference type="SUPFAM" id="SSF103473">
    <property type="entry name" value="MFS general substrate transporter"/>
    <property type="match status" value="1"/>
</dbReference>
<feature type="transmembrane region" description="Helical" evidence="8">
    <location>
        <begin position="294"/>
        <end position="318"/>
    </location>
</feature>
<organism evidence="9 10">
    <name type="scientific">Haloflavibacter putidus</name>
    <dbReference type="NCBI Taxonomy" id="2576776"/>
    <lineage>
        <taxon>Bacteria</taxon>
        <taxon>Pseudomonadati</taxon>
        <taxon>Bacteroidota</taxon>
        <taxon>Flavobacteriia</taxon>
        <taxon>Flavobacteriales</taxon>
        <taxon>Flavobacteriaceae</taxon>
        <taxon>Haloflavibacter</taxon>
    </lineage>
</organism>
<dbReference type="SUPFAM" id="SSF48371">
    <property type="entry name" value="ARM repeat"/>
    <property type="match status" value="1"/>
</dbReference>
<feature type="transmembrane region" description="Helical" evidence="8">
    <location>
        <begin position="147"/>
        <end position="166"/>
    </location>
</feature>
<feature type="transmembrane region" description="Helical" evidence="8">
    <location>
        <begin position="21"/>
        <end position="41"/>
    </location>
</feature>
<keyword evidence="4 8" id="KW-0547">Nucleotide-binding</keyword>
<feature type="transmembrane region" description="Helical" evidence="8">
    <location>
        <begin position="392"/>
        <end position="410"/>
    </location>
</feature>
<feature type="transmembrane region" description="Helical" evidence="8">
    <location>
        <begin position="178"/>
        <end position="197"/>
    </location>
</feature>
<dbReference type="InterPro" id="IPR004667">
    <property type="entry name" value="ADP_ATP_car_bac_type"/>
</dbReference>
<evidence type="ECO:0000313" key="10">
    <source>
        <dbReference type="Proteomes" id="UP000317169"/>
    </source>
</evidence>
<evidence type="ECO:0000256" key="6">
    <source>
        <dbReference type="ARBA" id="ARBA00022989"/>
    </source>
</evidence>
<keyword evidence="7 8" id="KW-0472">Membrane</keyword>
<keyword evidence="2 8" id="KW-0813">Transport</keyword>
<comment type="similarity">
    <text evidence="8">Belongs to the ADP/ATP translocase tlc family.</text>
</comment>
<evidence type="ECO:0000313" key="9">
    <source>
        <dbReference type="EMBL" id="TQD39442.1"/>
    </source>
</evidence>
<accession>A0A508A0T9</accession>
<feature type="transmembrane region" description="Helical" evidence="8">
    <location>
        <begin position="84"/>
        <end position="102"/>
    </location>
</feature>
<evidence type="ECO:0000256" key="7">
    <source>
        <dbReference type="ARBA" id="ARBA00023136"/>
    </source>
</evidence>
<feature type="transmembrane region" description="Helical" evidence="8">
    <location>
        <begin position="230"/>
        <end position="247"/>
    </location>
</feature>
<comment type="subcellular location">
    <subcellularLocation>
        <location evidence="1 8">Membrane</location>
        <topology evidence="1 8">Multi-pass membrane protein</topology>
    </subcellularLocation>
</comment>
<dbReference type="InterPro" id="IPR011989">
    <property type="entry name" value="ARM-like"/>
</dbReference>
<dbReference type="GO" id="GO:0016020">
    <property type="term" value="C:membrane"/>
    <property type="evidence" value="ECO:0007669"/>
    <property type="project" value="UniProtKB-SubCell"/>
</dbReference>
<evidence type="ECO:0000256" key="3">
    <source>
        <dbReference type="ARBA" id="ARBA00022692"/>
    </source>
</evidence>
<dbReference type="Gene3D" id="1.25.10.10">
    <property type="entry name" value="Leucine-rich Repeat Variant"/>
    <property type="match status" value="2"/>
</dbReference>
<reference evidence="9 10" key="1">
    <citation type="submission" date="2019-06" db="EMBL/GenBank/DDBJ databases">
        <title>Flavibacter putida gen. nov., sp. nov., a novel marine bacterium of the family Flavobacteriaceae isolated from coastal seawater.</title>
        <authorList>
            <person name="Feng X."/>
        </authorList>
    </citation>
    <scope>NUCLEOTIDE SEQUENCE [LARGE SCALE GENOMIC DNA]</scope>
    <source>
        <strain evidence="9 10">PLHSN227</strain>
    </source>
</reference>
<keyword evidence="6 8" id="KW-1133">Transmembrane helix</keyword>
<proteinExistence type="inferred from homology"/>
<evidence type="ECO:0000256" key="1">
    <source>
        <dbReference type="ARBA" id="ARBA00004141"/>
    </source>
</evidence>
<feature type="transmembrane region" description="Helical" evidence="8">
    <location>
        <begin position="267"/>
        <end position="287"/>
    </location>
</feature>
<feature type="transmembrane region" description="Helical" evidence="8">
    <location>
        <begin position="114"/>
        <end position="135"/>
    </location>
</feature>
<dbReference type="AlphaFoldDB" id="A0A508A0T9"/>
<name>A0A508A0T9_9FLAO</name>
<dbReference type="EMBL" id="VIAR01000004">
    <property type="protein sequence ID" value="TQD39442.1"/>
    <property type="molecule type" value="Genomic_DNA"/>
</dbReference>
<dbReference type="RefSeq" id="WP_141421389.1">
    <property type="nucleotide sequence ID" value="NZ_VIAR01000004.1"/>
</dbReference>
<dbReference type="Pfam" id="PF03219">
    <property type="entry name" value="TLC"/>
    <property type="match status" value="1"/>
</dbReference>